<sequence length="343" mass="37291">MDSYDIARLAGVSRKTVQRVLNNPSSVKPETREKILRVMEEHHYEPNSAARKLSSRKSHTIGLFIVQDAAKYTLHTDDLFFGAVIGAIISRCAALGYNTLVSMADVSAPAPLFSMFRQKSIDGGILVSWSDLRGIVEEMRKANYPVGLFDEGFFGEAPQGVPIPHLDNRGGAREAARYLIGLGHRRIGIVTGDMANNTARERLLGFRDALGEAGLSLAEEHVHYGAFTEEDGVAAAERWLKEGALPEAVFCSNDLMAYGALKTLAKAGISVPGDVSVVGFDDLLISQYTNPPLTTMRVPRVEMAVQVADRLIAGLERGDTATEADTFTARLVVRQSCAPRETI</sequence>
<dbReference type="Pfam" id="PF00356">
    <property type="entry name" value="LacI"/>
    <property type="match status" value="1"/>
</dbReference>
<evidence type="ECO:0000259" key="4">
    <source>
        <dbReference type="PROSITE" id="PS50932"/>
    </source>
</evidence>
<accession>A0A841TYN2</accession>
<dbReference type="SMART" id="SM00354">
    <property type="entry name" value="HTH_LACI"/>
    <property type="match status" value="1"/>
</dbReference>
<dbReference type="AlphaFoldDB" id="A0A841TYN2"/>
<dbReference type="PROSITE" id="PS50932">
    <property type="entry name" value="HTH_LACI_2"/>
    <property type="match status" value="1"/>
</dbReference>
<keyword evidence="2 5" id="KW-0238">DNA-binding</keyword>
<feature type="domain" description="HTH lacI-type" evidence="4">
    <location>
        <begin position="1"/>
        <end position="55"/>
    </location>
</feature>
<dbReference type="Proteomes" id="UP000553776">
    <property type="component" value="Unassembled WGS sequence"/>
</dbReference>
<evidence type="ECO:0000256" key="3">
    <source>
        <dbReference type="ARBA" id="ARBA00023163"/>
    </source>
</evidence>
<keyword evidence="1" id="KW-0805">Transcription regulation</keyword>
<dbReference type="InterPro" id="IPR000843">
    <property type="entry name" value="HTH_LacI"/>
</dbReference>
<evidence type="ECO:0000256" key="2">
    <source>
        <dbReference type="ARBA" id="ARBA00023125"/>
    </source>
</evidence>
<dbReference type="EMBL" id="JACJVR010000057">
    <property type="protein sequence ID" value="MBB6692669.1"/>
    <property type="molecule type" value="Genomic_DNA"/>
</dbReference>
<dbReference type="InterPro" id="IPR028082">
    <property type="entry name" value="Peripla_BP_I"/>
</dbReference>
<dbReference type="RefSeq" id="WP_185136658.1">
    <property type="nucleotide sequence ID" value="NZ_JACJVR010000057.1"/>
</dbReference>
<comment type="caution">
    <text evidence="5">The sequence shown here is derived from an EMBL/GenBank/DDBJ whole genome shotgun (WGS) entry which is preliminary data.</text>
</comment>
<keyword evidence="6" id="KW-1185">Reference proteome</keyword>
<dbReference type="Gene3D" id="1.10.260.40">
    <property type="entry name" value="lambda repressor-like DNA-binding domains"/>
    <property type="match status" value="1"/>
</dbReference>
<dbReference type="PANTHER" id="PTHR30146">
    <property type="entry name" value="LACI-RELATED TRANSCRIPTIONAL REPRESSOR"/>
    <property type="match status" value="1"/>
</dbReference>
<dbReference type="GO" id="GO:0000976">
    <property type="term" value="F:transcription cis-regulatory region binding"/>
    <property type="evidence" value="ECO:0007669"/>
    <property type="project" value="TreeGrafter"/>
</dbReference>
<dbReference type="InterPro" id="IPR046335">
    <property type="entry name" value="LacI/GalR-like_sensor"/>
</dbReference>
<organism evidence="5 6">
    <name type="scientific">Cohnella xylanilytica</name>
    <dbReference type="NCBI Taxonomy" id="557555"/>
    <lineage>
        <taxon>Bacteria</taxon>
        <taxon>Bacillati</taxon>
        <taxon>Bacillota</taxon>
        <taxon>Bacilli</taxon>
        <taxon>Bacillales</taxon>
        <taxon>Paenibacillaceae</taxon>
        <taxon>Cohnella</taxon>
    </lineage>
</organism>
<evidence type="ECO:0000313" key="5">
    <source>
        <dbReference type="EMBL" id="MBB6692669.1"/>
    </source>
</evidence>
<dbReference type="SUPFAM" id="SSF47413">
    <property type="entry name" value="lambda repressor-like DNA-binding domains"/>
    <property type="match status" value="1"/>
</dbReference>
<dbReference type="Gene3D" id="3.40.50.2300">
    <property type="match status" value="2"/>
</dbReference>
<evidence type="ECO:0000256" key="1">
    <source>
        <dbReference type="ARBA" id="ARBA00023015"/>
    </source>
</evidence>
<evidence type="ECO:0000313" key="6">
    <source>
        <dbReference type="Proteomes" id="UP000553776"/>
    </source>
</evidence>
<reference evidence="5 6" key="1">
    <citation type="submission" date="2020-08" db="EMBL/GenBank/DDBJ databases">
        <title>Cohnella phylogeny.</title>
        <authorList>
            <person name="Dunlap C."/>
        </authorList>
    </citation>
    <scope>NUCLEOTIDE SEQUENCE [LARGE SCALE GENOMIC DNA]</scope>
    <source>
        <strain evidence="5 6">DSM 25239</strain>
    </source>
</reference>
<dbReference type="InterPro" id="IPR010982">
    <property type="entry name" value="Lambda_DNA-bd_dom_sf"/>
</dbReference>
<dbReference type="Pfam" id="PF13377">
    <property type="entry name" value="Peripla_BP_3"/>
    <property type="match status" value="1"/>
</dbReference>
<dbReference type="CDD" id="cd06267">
    <property type="entry name" value="PBP1_LacI_sugar_binding-like"/>
    <property type="match status" value="1"/>
</dbReference>
<dbReference type="GO" id="GO:0003700">
    <property type="term" value="F:DNA-binding transcription factor activity"/>
    <property type="evidence" value="ECO:0007669"/>
    <property type="project" value="TreeGrafter"/>
</dbReference>
<dbReference type="SUPFAM" id="SSF53822">
    <property type="entry name" value="Periplasmic binding protein-like I"/>
    <property type="match status" value="1"/>
</dbReference>
<protein>
    <submittedName>
        <fullName evidence="5">LacI family DNA-binding transcriptional regulator</fullName>
    </submittedName>
</protein>
<proteinExistence type="predicted"/>
<gene>
    <name evidence="5" type="ORF">H7B90_14765</name>
</gene>
<name>A0A841TYN2_9BACL</name>
<keyword evidence="3" id="KW-0804">Transcription</keyword>
<dbReference type="PANTHER" id="PTHR30146:SF109">
    <property type="entry name" value="HTH-TYPE TRANSCRIPTIONAL REGULATOR GALS"/>
    <property type="match status" value="1"/>
</dbReference>
<dbReference type="CDD" id="cd01392">
    <property type="entry name" value="HTH_LacI"/>
    <property type="match status" value="1"/>
</dbReference>